<dbReference type="VEuPathDB" id="VectorBase:AQUA014296"/>
<sequence>MRAVNFVKKKFNTVPSQMPLRLVRRLESSLIITHRARIGQDRTRKLWIALTRCSFCPRNPTKKKIVHNKQHVPGIILP</sequence>
<organism evidence="1 2">
    <name type="scientific">Anopheles quadriannulatus</name>
    <name type="common">Mosquito</name>
    <dbReference type="NCBI Taxonomy" id="34691"/>
    <lineage>
        <taxon>Eukaryota</taxon>
        <taxon>Metazoa</taxon>
        <taxon>Ecdysozoa</taxon>
        <taxon>Arthropoda</taxon>
        <taxon>Hexapoda</taxon>
        <taxon>Insecta</taxon>
        <taxon>Pterygota</taxon>
        <taxon>Neoptera</taxon>
        <taxon>Endopterygota</taxon>
        <taxon>Diptera</taxon>
        <taxon>Nematocera</taxon>
        <taxon>Culicoidea</taxon>
        <taxon>Culicidae</taxon>
        <taxon>Anophelinae</taxon>
        <taxon>Anopheles</taxon>
    </lineage>
</organism>
<keyword evidence="2" id="KW-1185">Reference proteome</keyword>
<dbReference type="AlphaFoldDB" id="A0A182XR11"/>
<name>A0A182XR11_ANOQN</name>
<evidence type="ECO:0000313" key="1">
    <source>
        <dbReference type="EnsemblMetazoa" id="AQUA014296-PA"/>
    </source>
</evidence>
<dbReference type="EnsemblMetazoa" id="AQUA014296-RA">
    <property type="protein sequence ID" value="AQUA014296-PA"/>
    <property type="gene ID" value="AQUA014296"/>
</dbReference>
<proteinExistence type="predicted"/>
<evidence type="ECO:0000313" key="2">
    <source>
        <dbReference type="Proteomes" id="UP000076407"/>
    </source>
</evidence>
<reference evidence="1" key="1">
    <citation type="submission" date="2020-05" db="UniProtKB">
        <authorList>
            <consortium name="EnsemblMetazoa"/>
        </authorList>
    </citation>
    <scope>IDENTIFICATION</scope>
    <source>
        <strain evidence="1">SANGQUA</strain>
    </source>
</reference>
<accession>A0A182XR11</accession>
<protein>
    <submittedName>
        <fullName evidence="1">Uncharacterized protein</fullName>
    </submittedName>
</protein>
<dbReference type="Proteomes" id="UP000076407">
    <property type="component" value="Unassembled WGS sequence"/>
</dbReference>